<comment type="caution">
    <text evidence="1">The sequence shown here is derived from an EMBL/GenBank/DDBJ whole genome shotgun (WGS) entry which is preliminary data.</text>
</comment>
<proteinExistence type="predicted"/>
<evidence type="ECO:0000313" key="1">
    <source>
        <dbReference type="EMBL" id="PCJ40033.1"/>
    </source>
</evidence>
<feature type="non-terminal residue" evidence="1">
    <location>
        <position position="1"/>
    </location>
</feature>
<dbReference type="AlphaFoldDB" id="A0A2A5C8F6"/>
<protein>
    <submittedName>
        <fullName evidence="1">Uncharacterized protein</fullName>
    </submittedName>
</protein>
<dbReference type="Proteomes" id="UP000228987">
    <property type="component" value="Unassembled WGS sequence"/>
</dbReference>
<gene>
    <name evidence="1" type="ORF">COA71_12760</name>
</gene>
<evidence type="ECO:0000313" key="2">
    <source>
        <dbReference type="Proteomes" id="UP000228987"/>
    </source>
</evidence>
<organism evidence="1 2">
    <name type="scientific">SAR86 cluster bacterium</name>
    <dbReference type="NCBI Taxonomy" id="2030880"/>
    <lineage>
        <taxon>Bacteria</taxon>
        <taxon>Pseudomonadati</taxon>
        <taxon>Pseudomonadota</taxon>
        <taxon>Gammaproteobacteria</taxon>
        <taxon>SAR86 cluster</taxon>
    </lineage>
</organism>
<accession>A0A2A5C8F6</accession>
<reference evidence="2" key="1">
    <citation type="submission" date="2017-08" db="EMBL/GenBank/DDBJ databases">
        <title>A dynamic microbial community with high functional redundancy inhabits the cold, oxic subseafloor aquifer.</title>
        <authorList>
            <person name="Tully B.J."/>
            <person name="Wheat C.G."/>
            <person name="Glazer B.T."/>
            <person name="Huber J.A."/>
        </authorList>
    </citation>
    <scope>NUCLEOTIDE SEQUENCE [LARGE SCALE GENOMIC DNA]</scope>
</reference>
<dbReference type="EMBL" id="NVWI01000011">
    <property type="protein sequence ID" value="PCJ40033.1"/>
    <property type="molecule type" value="Genomic_DNA"/>
</dbReference>
<sequence>DSEGILIWAISALWNLKGSMPLNKLVRYFGGSSVPDYSAIVITVAVQEVACIKDAGAEKEFLL</sequence>
<name>A0A2A5C8F6_9GAMM</name>